<dbReference type="PIRSF" id="PIRSF004793">
    <property type="entry name" value="UCP004793"/>
    <property type="match status" value="1"/>
</dbReference>
<feature type="transmembrane region" description="Helical" evidence="10">
    <location>
        <begin position="72"/>
        <end position="91"/>
    </location>
</feature>
<comment type="caution">
    <text evidence="10">Lacks conserved residue(s) required for the propagation of feature annotation.</text>
</comment>
<dbReference type="Gene3D" id="3.40.1700.10">
    <property type="entry name" value="DNA integrity scanning protein, DisA, N-terminal domain"/>
    <property type="match status" value="1"/>
</dbReference>
<keyword evidence="6 10" id="KW-0547">Nucleotide-binding</keyword>
<feature type="transmembrane region" description="Helical" evidence="10">
    <location>
        <begin position="48"/>
        <end position="66"/>
    </location>
</feature>
<accession>A0ABS1IZJ9</accession>
<keyword evidence="7 10" id="KW-0067">ATP-binding</keyword>
<evidence type="ECO:0000313" key="12">
    <source>
        <dbReference type="EMBL" id="MBK5897104.1"/>
    </source>
</evidence>
<gene>
    <name evidence="10" type="primary">dacA</name>
    <name evidence="12" type="ORF">JJN12_04795</name>
</gene>
<dbReference type="InterPro" id="IPR014046">
    <property type="entry name" value="C-di-AMP_synthase"/>
</dbReference>
<dbReference type="HAMAP" id="MF_01499">
    <property type="entry name" value="DacA"/>
    <property type="match status" value="1"/>
</dbReference>
<keyword evidence="5 10" id="KW-0548">Nucleotidyltransferase</keyword>
<evidence type="ECO:0000256" key="8">
    <source>
        <dbReference type="ARBA" id="ARBA00022989"/>
    </source>
</evidence>
<dbReference type="Pfam" id="PF02457">
    <property type="entry name" value="DAC"/>
    <property type="match status" value="1"/>
</dbReference>
<name>A0ABS1IZJ9_9FIRM</name>
<dbReference type="PROSITE" id="PS51794">
    <property type="entry name" value="DAC"/>
    <property type="match status" value="1"/>
</dbReference>
<protein>
    <recommendedName>
        <fullName evidence="10">Diadenylate cyclase</fullName>
        <shortName evidence="10">DAC</shortName>
        <ecNumber evidence="10">2.7.7.85</ecNumber>
    </recommendedName>
    <alternativeName>
        <fullName evidence="10">Cyclic-di-AMP synthase</fullName>
        <shortName evidence="10">c-di-AMP synthase</shortName>
    </alternativeName>
</protein>
<keyword evidence="9 10" id="KW-0472">Membrane</keyword>
<dbReference type="RefSeq" id="WP_208428611.1">
    <property type="nucleotide sequence ID" value="NZ_JAEPRJ010000001.1"/>
</dbReference>
<evidence type="ECO:0000256" key="1">
    <source>
        <dbReference type="ARBA" id="ARBA00000877"/>
    </source>
</evidence>
<dbReference type="SUPFAM" id="SSF143597">
    <property type="entry name" value="YojJ-like"/>
    <property type="match status" value="1"/>
</dbReference>
<dbReference type="PANTHER" id="PTHR34185:SF1">
    <property type="entry name" value="DIADENYLATE CYCLASE"/>
    <property type="match status" value="1"/>
</dbReference>
<evidence type="ECO:0000256" key="6">
    <source>
        <dbReference type="ARBA" id="ARBA00022741"/>
    </source>
</evidence>
<comment type="catalytic activity">
    <reaction evidence="1 10">
        <text>2 ATP = 3',3'-c-di-AMP + 2 diphosphate</text>
        <dbReference type="Rhea" id="RHEA:35655"/>
        <dbReference type="ChEBI" id="CHEBI:30616"/>
        <dbReference type="ChEBI" id="CHEBI:33019"/>
        <dbReference type="ChEBI" id="CHEBI:71500"/>
        <dbReference type="EC" id="2.7.7.85"/>
    </reaction>
</comment>
<evidence type="ECO:0000256" key="9">
    <source>
        <dbReference type="ARBA" id="ARBA00023136"/>
    </source>
</evidence>
<evidence type="ECO:0000256" key="4">
    <source>
        <dbReference type="ARBA" id="ARBA00022692"/>
    </source>
</evidence>
<dbReference type="Proteomes" id="UP000604730">
    <property type="component" value="Unassembled WGS sequence"/>
</dbReference>
<feature type="domain" description="DAC" evidence="11">
    <location>
        <begin position="92"/>
        <end position="257"/>
    </location>
</feature>
<keyword evidence="4 10" id="KW-0812">Transmembrane</keyword>
<comment type="function">
    <text evidence="10">Catalyzes the condensation of 2 ATP molecules into cyclic di-AMP (c-di-AMP), a second messenger used to regulate differing processes in different bacteria.</text>
</comment>
<keyword evidence="3 10" id="KW-0808">Transferase</keyword>
<dbReference type="InterPro" id="IPR050338">
    <property type="entry name" value="DisA"/>
</dbReference>
<dbReference type="EMBL" id="JAEPRJ010000001">
    <property type="protein sequence ID" value="MBK5897104.1"/>
    <property type="molecule type" value="Genomic_DNA"/>
</dbReference>
<evidence type="ECO:0000256" key="10">
    <source>
        <dbReference type="HAMAP-Rule" id="MF_01499"/>
    </source>
</evidence>
<dbReference type="InterPro" id="IPR003390">
    <property type="entry name" value="DNA_integrity_scan_DisA_N"/>
</dbReference>
<dbReference type="Pfam" id="PF19293">
    <property type="entry name" value="CdaA_N"/>
    <property type="match status" value="1"/>
</dbReference>
<dbReference type="InterPro" id="IPR045585">
    <property type="entry name" value="CdaA_N"/>
</dbReference>
<sequence>METIVETISDYFTWLTLPAFKFTDVLEILILAFLIYNIIKWIKYTRAWTLFKGLLVLLAFSVFSAIMQFDVILWIIRNTISVGIIAFVILFQPELRRALEELGKRNIFPKFISLTDSDENDRFSDKTIEELVKASFELARNKTGALIVIEKDLSLTEYEKSGIPIDAVVSSQLLINIFEHNTPLHDGAVIMRGDRIVSATCYLPLSPNLSLSKELGTRHRAAVGVSEVTDSLTIIVSEETGKVSIAQDGRILRNVDGGRLKSELVKLQKLDAFAQETKLKWQKVKKHLFRNKQDGEL</sequence>
<comment type="subunit">
    <text evidence="10">Probably a homodimer.</text>
</comment>
<reference evidence="12 13" key="1">
    <citation type="submission" date="2021-01" db="EMBL/GenBank/DDBJ databases">
        <title>Isolation and description of Catonella massiliensis sp. nov., a novel Catonella species, isolated from a stable periodontitis subject.</title>
        <authorList>
            <person name="Antezack A."/>
            <person name="Boxberger M."/>
            <person name="La Scola B."/>
            <person name="Monnet-Corti V."/>
        </authorList>
    </citation>
    <scope>NUCLEOTIDE SEQUENCE [LARGE SCALE GENOMIC DNA]</scope>
    <source>
        <strain evidence="12 13">Marseille-Q4567</strain>
    </source>
</reference>
<organism evidence="12 13">
    <name type="scientific">Catonella massiliensis</name>
    <dbReference type="NCBI Taxonomy" id="2799636"/>
    <lineage>
        <taxon>Bacteria</taxon>
        <taxon>Bacillati</taxon>
        <taxon>Bacillota</taxon>
        <taxon>Clostridia</taxon>
        <taxon>Lachnospirales</taxon>
        <taxon>Lachnospiraceae</taxon>
        <taxon>Catonella</taxon>
    </lineage>
</organism>
<keyword evidence="2 10" id="KW-1003">Cell membrane</keyword>
<dbReference type="InterPro" id="IPR036888">
    <property type="entry name" value="DNA_integrity_DisA_N_sf"/>
</dbReference>
<dbReference type="PANTHER" id="PTHR34185">
    <property type="entry name" value="DIADENYLATE CYCLASE"/>
    <property type="match status" value="1"/>
</dbReference>
<keyword evidence="13" id="KW-1185">Reference proteome</keyword>
<evidence type="ECO:0000259" key="11">
    <source>
        <dbReference type="PROSITE" id="PS51794"/>
    </source>
</evidence>
<evidence type="ECO:0000313" key="13">
    <source>
        <dbReference type="Proteomes" id="UP000604730"/>
    </source>
</evidence>
<comment type="similarity">
    <text evidence="10">Belongs to the adenylate cyclase family. DacA/CdaA subfamily.</text>
</comment>
<dbReference type="NCBIfam" id="TIGR00159">
    <property type="entry name" value="diadenylate cyclase CdaA"/>
    <property type="match status" value="1"/>
</dbReference>
<evidence type="ECO:0000256" key="3">
    <source>
        <dbReference type="ARBA" id="ARBA00022679"/>
    </source>
</evidence>
<feature type="transmembrane region" description="Helical" evidence="10">
    <location>
        <begin position="12"/>
        <end position="36"/>
    </location>
</feature>
<keyword evidence="8 10" id="KW-1133">Transmembrane helix</keyword>
<comment type="caution">
    <text evidence="12">The sequence shown here is derived from an EMBL/GenBank/DDBJ whole genome shotgun (WGS) entry which is preliminary data.</text>
</comment>
<dbReference type="EC" id="2.7.7.85" evidence="10"/>
<dbReference type="InterPro" id="IPR034701">
    <property type="entry name" value="CdaA"/>
</dbReference>
<evidence type="ECO:0000256" key="5">
    <source>
        <dbReference type="ARBA" id="ARBA00022695"/>
    </source>
</evidence>
<evidence type="ECO:0000256" key="7">
    <source>
        <dbReference type="ARBA" id="ARBA00022840"/>
    </source>
</evidence>
<evidence type="ECO:0000256" key="2">
    <source>
        <dbReference type="ARBA" id="ARBA00022475"/>
    </source>
</evidence>
<proteinExistence type="inferred from homology"/>